<evidence type="ECO:0000313" key="2">
    <source>
        <dbReference type="EMBL" id="KZV80351.1"/>
    </source>
</evidence>
<accession>A0A165BCY3</accession>
<reference evidence="2 3" key="1">
    <citation type="journal article" date="2016" name="Mol. Biol. Evol.">
        <title>Comparative Genomics of Early-Diverging Mushroom-Forming Fungi Provides Insights into the Origins of Lignocellulose Decay Capabilities.</title>
        <authorList>
            <person name="Nagy L.G."/>
            <person name="Riley R."/>
            <person name="Tritt A."/>
            <person name="Adam C."/>
            <person name="Daum C."/>
            <person name="Floudas D."/>
            <person name="Sun H."/>
            <person name="Yadav J.S."/>
            <person name="Pangilinan J."/>
            <person name="Larsson K.H."/>
            <person name="Matsuura K."/>
            <person name="Barry K."/>
            <person name="Labutti K."/>
            <person name="Kuo R."/>
            <person name="Ohm R.A."/>
            <person name="Bhattacharya S.S."/>
            <person name="Shirouzu T."/>
            <person name="Yoshinaga Y."/>
            <person name="Martin F.M."/>
            <person name="Grigoriev I.V."/>
            <person name="Hibbett D.S."/>
        </authorList>
    </citation>
    <scope>NUCLEOTIDE SEQUENCE [LARGE SCALE GENOMIC DNA]</scope>
    <source>
        <strain evidence="2 3">HHB12029</strain>
    </source>
</reference>
<feature type="region of interest" description="Disordered" evidence="1">
    <location>
        <begin position="75"/>
        <end position="101"/>
    </location>
</feature>
<dbReference type="Proteomes" id="UP000077266">
    <property type="component" value="Unassembled WGS sequence"/>
</dbReference>
<dbReference type="EMBL" id="KV426494">
    <property type="protein sequence ID" value="KZV80351.1"/>
    <property type="molecule type" value="Genomic_DNA"/>
</dbReference>
<name>A0A165BCY3_EXIGL</name>
<gene>
    <name evidence="2" type="ORF">EXIGLDRAFT_781116</name>
</gene>
<feature type="region of interest" description="Disordered" evidence="1">
    <location>
        <begin position="113"/>
        <end position="151"/>
    </location>
</feature>
<evidence type="ECO:0000313" key="3">
    <source>
        <dbReference type="Proteomes" id="UP000077266"/>
    </source>
</evidence>
<feature type="compositionally biased region" description="Low complexity" evidence="1">
    <location>
        <begin position="75"/>
        <end position="88"/>
    </location>
</feature>
<feature type="region of interest" description="Disordered" evidence="1">
    <location>
        <begin position="33"/>
        <end position="53"/>
    </location>
</feature>
<proteinExistence type="predicted"/>
<evidence type="ECO:0008006" key="4">
    <source>
        <dbReference type="Google" id="ProtNLM"/>
    </source>
</evidence>
<protein>
    <recommendedName>
        <fullName evidence="4">Clavaminate synthase-like protein</fullName>
    </recommendedName>
</protein>
<dbReference type="InParanoid" id="A0A165BCY3"/>
<dbReference type="STRING" id="1314781.A0A165BCY3"/>
<dbReference type="OrthoDB" id="3020801at2759"/>
<sequence length="531" mass="59859">MKMAEDYIRENPDVDCDISSFYSVALPPLPTPDSATANADADVETATSSTATSSTVSVMAAIARRILQLEVYEHTTPSHPTPQPSSSVTHDDYPRPPPPCHFVLAQAARNVSPSTLATPRDENSASEASDSEDDGARTGVKRKRTQSHLGRVSSGIRQFSFRWARGIVRARGRRGKRTHTADGWDLKPAKEVLTNVDVCPMDQFRHDDLATNGNPYIGPLPVSKPKFDKHMAFDWEETTQDEEFPTSVQELLQDRYCILRNNSSLAQVIVGKEGVIIAVKARPIKGVRWEFIVESVEEQLTLLNTRLTHHAAELEKGTQRTDGVFKSATIGVGMGMGQTEPKYWNVRNEWHEPIRDFIDHPDVRIFANHMSDMFKFWFPKLWNQYNELEKMLKEFSHDHIHGAFPGFPMMSITANTGKKVATPMHIDFKNAAYEINTLVQLAPGDVIFILSALITHGNTELGKEDTHRSWTMFNPGALLRFRDAGMKTMQDLRRSQGAQAVKDFQNMYPLFRKESLGVHMTLEQLRKYHAV</sequence>
<dbReference type="AlphaFoldDB" id="A0A165BCY3"/>
<keyword evidence="3" id="KW-1185">Reference proteome</keyword>
<organism evidence="2 3">
    <name type="scientific">Exidia glandulosa HHB12029</name>
    <dbReference type="NCBI Taxonomy" id="1314781"/>
    <lineage>
        <taxon>Eukaryota</taxon>
        <taxon>Fungi</taxon>
        <taxon>Dikarya</taxon>
        <taxon>Basidiomycota</taxon>
        <taxon>Agaricomycotina</taxon>
        <taxon>Agaricomycetes</taxon>
        <taxon>Auriculariales</taxon>
        <taxon>Exidiaceae</taxon>
        <taxon>Exidia</taxon>
    </lineage>
</organism>
<evidence type="ECO:0000256" key="1">
    <source>
        <dbReference type="SAM" id="MobiDB-lite"/>
    </source>
</evidence>